<dbReference type="InterPro" id="IPR009057">
    <property type="entry name" value="Homeodomain-like_sf"/>
</dbReference>
<dbReference type="SMART" id="SM00382">
    <property type="entry name" value="AAA"/>
    <property type="match status" value="1"/>
</dbReference>
<keyword evidence="7" id="KW-0175">Coiled coil</keyword>
<proteinExistence type="predicted"/>
<evidence type="ECO:0000256" key="4">
    <source>
        <dbReference type="ARBA" id="ARBA00023125"/>
    </source>
</evidence>
<dbReference type="InterPro" id="IPR002078">
    <property type="entry name" value="Sigma_54_int"/>
</dbReference>
<keyword evidence="6" id="KW-0804">Transcription</keyword>
<dbReference type="AlphaFoldDB" id="A0A2D0N4M1"/>
<gene>
    <name evidence="9" type="ORF">CRP01_27135</name>
</gene>
<dbReference type="InterPro" id="IPR003593">
    <property type="entry name" value="AAA+_ATPase"/>
</dbReference>
<dbReference type="InterPro" id="IPR025943">
    <property type="entry name" value="Sigma_54_int_dom_ATP-bd_2"/>
</dbReference>
<dbReference type="InterPro" id="IPR025944">
    <property type="entry name" value="Sigma_54_int_dom_CS"/>
</dbReference>
<keyword evidence="10" id="KW-1185">Reference proteome</keyword>
<keyword evidence="2" id="KW-0067">ATP-binding</keyword>
<feature type="coiled-coil region" evidence="7">
    <location>
        <begin position="2"/>
        <end position="33"/>
    </location>
</feature>
<dbReference type="Pfam" id="PF00158">
    <property type="entry name" value="Sigma54_activat"/>
    <property type="match status" value="1"/>
</dbReference>
<dbReference type="Gene3D" id="1.10.10.60">
    <property type="entry name" value="Homeodomain-like"/>
    <property type="match status" value="1"/>
</dbReference>
<dbReference type="PROSITE" id="PS50045">
    <property type="entry name" value="SIGMA54_INTERACT_4"/>
    <property type="match status" value="1"/>
</dbReference>
<dbReference type="FunFam" id="3.40.50.300:FF:000006">
    <property type="entry name" value="DNA-binding transcriptional regulator NtrC"/>
    <property type="match status" value="1"/>
</dbReference>
<dbReference type="CDD" id="cd00009">
    <property type="entry name" value="AAA"/>
    <property type="match status" value="1"/>
</dbReference>
<dbReference type="InterPro" id="IPR025662">
    <property type="entry name" value="Sigma_54_int_dom_ATP-bd_1"/>
</dbReference>
<dbReference type="PANTHER" id="PTHR32071:SF117">
    <property type="entry name" value="PTS-DEPENDENT DIHYDROXYACETONE KINASE OPERON REGULATORY PROTEIN-RELATED"/>
    <property type="match status" value="1"/>
</dbReference>
<dbReference type="GO" id="GO:0043565">
    <property type="term" value="F:sequence-specific DNA binding"/>
    <property type="evidence" value="ECO:0007669"/>
    <property type="project" value="InterPro"/>
</dbReference>
<evidence type="ECO:0000256" key="2">
    <source>
        <dbReference type="ARBA" id="ARBA00022840"/>
    </source>
</evidence>
<evidence type="ECO:0000256" key="7">
    <source>
        <dbReference type="SAM" id="Coils"/>
    </source>
</evidence>
<dbReference type="Pfam" id="PF25601">
    <property type="entry name" value="AAA_lid_14"/>
    <property type="match status" value="1"/>
</dbReference>
<dbReference type="PROSITE" id="PS00675">
    <property type="entry name" value="SIGMA54_INTERACT_1"/>
    <property type="match status" value="1"/>
</dbReference>
<dbReference type="FunFam" id="1.10.8.60:FF:000014">
    <property type="entry name" value="DNA-binding transcriptional regulator NtrC"/>
    <property type="match status" value="1"/>
</dbReference>
<keyword evidence="1" id="KW-0547">Nucleotide-binding</keyword>
<protein>
    <submittedName>
        <fullName evidence="9">DNA-binding response regulator</fullName>
    </submittedName>
</protein>
<evidence type="ECO:0000256" key="6">
    <source>
        <dbReference type="ARBA" id="ARBA00023163"/>
    </source>
</evidence>
<keyword evidence="4 9" id="KW-0238">DNA-binding</keyword>
<dbReference type="SUPFAM" id="SSF46689">
    <property type="entry name" value="Homeodomain-like"/>
    <property type="match status" value="1"/>
</dbReference>
<keyword evidence="3" id="KW-0805">Transcription regulation</keyword>
<dbReference type="Gene3D" id="3.40.50.300">
    <property type="entry name" value="P-loop containing nucleotide triphosphate hydrolases"/>
    <property type="match status" value="1"/>
</dbReference>
<organism evidence="9 10">
    <name type="scientific">Flavilitoribacter nigricans (strain ATCC 23147 / DSM 23189 / NBRC 102662 / NCIMB 1420 / SS-2)</name>
    <name type="common">Lewinella nigricans</name>
    <dbReference type="NCBI Taxonomy" id="1122177"/>
    <lineage>
        <taxon>Bacteria</taxon>
        <taxon>Pseudomonadati</taxon>
        <taxon>Bacteroidota</taxon>
        <taxon>Saprospiria</taxon>
        <taxon>Saprospirales</taxon>
        <taxon>Lewinellaceae</taxon>
        <taxon>Flavilitoribacter</taxon>
    </lineage>
</organism>
<evidence type="ECO:0000313" key="9">
    <source>
        <dbReference type="EMBL" id="PHN03454.1"/>
    </source>
</evidence>
<sequence>MRRQEEAQLKAGLLQINQLSQQLEAENQYLQEEVSHHFENIISKSKAYAEVLHQVEQVAPTDSTVLIEGESGTGKELIAHAIHRLSQRSQRALVKVNCAVLPESLIESELFGHEKGAFTGADKRRQGRFELADGGTIFLDEIGELPLDIQAKLLRVLQEGEFERVGGNVTLTVNVRIIAATNRKLKQMVGQKKFREDLYYRLNVFPIENIPLRERTEDIPLLTQHFLKKFSLKTGKQIDKILPKDMKRLQQYRFPGNVRELENIIERAVILTPGEILDLSYWKPDNESSRERSTEIKTMEEMQQELIIRTLEKTHWRVSGPDGAAAILDMHPQTLYSRMRKLGIKRSDR</sequence>
<dbReference type="PROSITE" id="PS00676">
    <property type="entry name" value="SIGMA54_INTERACT_2"/>
    <property type="match status" value="1"/>
</dbReference>
<evidence type="ECO:0000256" key="3">
    <source>
        <dbReference type="ARBA" id="ARBA00023015"/>
    </source>
</evidence>
<dbReference type="Proteomes" id="UP000223913">
    <property type="component" value="Unassembled WGS sequence"/>
</dbReference>
<dbReference type="PROSITE" id="PS00688">
    <property type="entry name" value="SIGMA54_INTERACT_3"/>
    <property type="match status" value="1"/>
</dbReference>
<evidence type="ECO:0000256" key="5">
    <source>
        <dbReference type="ARBA" id="ARBA00023159"/>
    </source>
</evidence>
<dbReference type="EMBL" id="PDUD01000032">
    <property type="protein sequence ID" value="PHN03454.1"/>
    <property type="molecule type" value="Genomic_DNA"/>
</dbReference>
<evidence type="ECO:0000259" key="8">
    <source>
        <dbReference type="PROSITE" id="PS50045"/>
    </source>
</evidence>
<accession>A0A2D0N4M1</accession>
<dbReference type="GO" id="GO:0006355">
    <property type="term" value="P:regulation of DNA-templated transcription"/>
    <property type="evidence" value="ECO:0007669"/>
    <property type="project" value="InterPro"/>
</dbReference>
<feature type="domain" description="Sigma-54 factor interaction" evidence="8">
    <location>
        <begin position="41"/>
        <end position="270"/>
    </location>
</feature>
<evidence type="ECO:0000313" key="10">
    <source>
        <dbReference type="Proteomes" id="UP000223913"/>
    </source>
</evidence>
<name>A0A2D0N4M1_FLAN2</name>
<dbReference type="GO" id="GO:0005524">
    <property type="term" value="F:ATP binding"/>
    <property type="evidence" value="ECO:0007669"/>
    <property type="project" value="UniProtKB-KW"/>
</dbReference>
<keyword evidence="5" id="KW-0010">Activator</keyword>
<comment type="caution">
    <text evidence="9">The sequence shown here is derived from an EMBL/GenBank/DDBJ whole genome shotgun (WGS) entry which is preliminary data.</text>
</comment>
<dbReference type="InterPro" id="IPR058031">
    <property type="entry name" value="AAA_lid_NorR"/>
</dbReference>
<dbReference type="Pfam" id="PF02954">
    <property type="entry name" value="HTH_8"/>
    <property type="match status" value="1"/>
</dbReference>
<dbReference type="Gene3D" id="1.10.8.60">
    <property type="match status" value="1"/>
</dbReference>
<dbReference type="PANTHER" id="PTHR32071">
    <property type="entry name" value="TRANSCRIPTIONAL REGULATORY PROTEIN"/>
    <property type="match status" value="1"/>
</dbReference>
<reference evidence="9 10" key="1">
    <citation type="submission" date="2017-10" db="EMBL/GenBank/DDBJ databases">
        <title>The draft genome sequence of Lewinella nigricans NBRC 102662.</title>
        <authorList>
            <person name="Wang K."/>
        </authorList>
    </citation>
    <scope>NUCLEOTIDE SEQUENCE [LARGE SCALE GENOMIC DNA]</scope>
    <source>
        <strain evidence="9 10">NBRC 102662</strain>
    </source>
</reference>
<dbReference type="InterPro" id="IPR027417">
    <property type="entry name" value="P-loop_NTPase"/>
</dbReference>
<dbReference type="SUPFAM" id="SSF52540">
    <property type="entry name" value="P-loop containing nucleoside triphosphate hydrolases"/>
    <property type="match status" value="1"/>
</dbReference>
<dbReference type="InterPro" id="IPR002197">
    <property type="entry name" value="HTH_Fis"/>
</dbReference>
<evidence type="ECO:0000256" key="1">
    <source>
        <dbReference type="ARBA" id="ARBA00022741"/>
    </source>
</evidence>